<proteinExistence type="predicted"/>
<gene>
    <name evidence="1" type="ORF">BIGN1055_LOCUS770</name>
</gene>
<organism evidence="1">
    <name type="scientific">Bigelowiella natans</name>
    <name type="common">Pedinomonas minutissima</name>
    <name type="synonym">Chlorarachnion sp. (strain CCMP621)</name>
    <dbReference type="NCBI Taxonomy" id="227086"/>
    <lineage>
        <taxon>Eukaryota</taxon>
        <taxon>Sar</taxon>
        <taxon>Rhizaria</taxon>
        <taxon>Cercozoa</taxon>
        <taxon>Chlorarachniophyceae</taxon>
        <taxon>Bigelowiella</taxon>
    </lineage>
</organism>
<accession>A0A6U3JB56</accession>
<name>A0A6U3JB56_BIGNA</name>
<protein>
    <submittedName>
        <fullName evidence="1">Uncharacterized protein</fullName>
    </submittedName>
</protein>
<dbReference type="AlphaFoldDB" id="A0A6U3JB56"/>
<dbReference type="EMBL" id="HBHA01001201">
    <property type="protein sequence ID" value="CAD9579106.1"/>
    <property type="molecule type" value="Transcribed_RNA"/>
</dbReference>
<evidence type="ECO:0000313" key="1">
    <source>
        <dbReference type="EMBL" id="CAD9579106.1"/>
    </source>
</evidence>
<sequence length="246" mass="28106">MGCSSFSMEKLKKDLEIRQAKRQRGTLPEIGSIVYFKTKRLIGRVVSVNYGKVEIFLRQIGSGELHRIEYKKEWKRITDVPELAKFSPNFAVTAPYRGSMVNGYIVHHEDSKLVVRFKSDPAHSVDKTNWMLGSTHKYDAAALSIGHSGEDRPRNRNKIEIKQDERQMKSCGHAFIYCSSCGNGIWNDPCTCYITRKRKSWHCQQCGTKSPRRDDICCGSSPLYKQTQSNGYPSVLFQQNGCKELI</sequence>
<reference evidence="1" key="1">
    <citation type="submission" date="2021-01" db="EMBL/GenBank/DDBJ databases">
        <authorList>
            <person name="Corre E."/>
            <person name="Pelletier E."/>
            <person name="Niang G."/>
            <person name="Scheremetjew M."/>
            <person name="Finn R."/>
            <person name="Kale V."/>
            <person name="Holt S."/>
            <person name="Cochrane G."/>
            <person name="Meng A."/>
            <person name="Brown T."/>
            <person name="Cohen L."/>
        </authorList>
    </citation>
    <scope>NUCLEOTIDE SEQUENCE</scope>
    <source>
        <strain evidence="1">CCMP1258.1</strain>
    </source>
</reference>